<dbReference type="InterPro" id="IPR013761">
    <property type="entry name" value="SAM/pointed_sf"/>
</dbReference>
<feature type="compositionally biased region" description="Low complexity" evidence="4">
    <location>
        <begin position="598"/>
        <end position="615"/>
    </location>
</feature>
<feature type="coiled-coil region" evidence="3">
    <location>
        <begin position="239"/>
        <end position="330"/>
    </location>
</feature>
<dbReference type="SMART" id="SM00454">
    <property type="entry name" value="SAM"/>
    <property type="match status" value="1"/>
</dbReference>
<keyword evidence="2 3" id="KW-0175">Coiled coil</keyword>
<feature type="non-terminal residue" evidence="6">
    <location>
        <position position="1"/>
    </location>
</feature>
<dbReference type="PANTHER" id="PTHR12587:SF14">
    <property type="entry name" value="AT31531P"/>
    <property type="match status" value="1"/>
</dbReference>
<feature type="region of interest" description="Disordered" evidence="4">
    <location>
        <begin position="28"/>
        <end position="112"/>
    </location>
</feature>
<accession>A0AAV5X169</accession>
<name>A0AAV5X169_9BILA</name>
<evidence type="ECO:0000259" key="5">
    <source>
        <dbReference type="PROSITE" id="PS50105"/>
    </source>
</evidence>
<feature type="domain" description="SAM" evidence="5">
    <location>
        <begin position="633"/>
        <end position="697"/>
    </location>
</feature>
<dbReference type="Pfam" id="PF26022">
    <property type="entry name" value="CC_Liprin_beta"/>
    <property type="match status" value="1"/>
</dbReference>
<feature type="compositionally biased region" description="Low complexity" evidence="4">
    <location>
        <begin position="373"/>
        <end position="411"/>
    </location>
</feature>
<keyword evidence="1" id="KW-0677">Repeat</keyword>
<feature type="compositionally biased region" description="Low complexity" evidence="4">
    <location>
        <begin position="38"/>
        <end position="53"/>
    </location>
</feature>
<feature type="region of interest" description="Disordered" evidence="4">
    <location>
        <begin position="492"/>
        <end position="511"/>
    </location>
</feature>
<evidence type="ECO:0000313" key="7">
    <source>
        <dbReference type="Proteomes" id="UP001432322"/>
    </source>
</evidence>
<dbReference type="SUPFAM" id="SSF47769">
    <property type="entry name" value="SAM/Pointed domain"/>
    <property type="match status" value="1"/>
</dbReference>
<dbReference type="EMBL" id="BTSY01000007">
    <property type="protein sequence ID" value="GMT35787.1"/>
    <property type="molecule type" value="Genomic_DNA"/>
</dbReference>
<feature type="compositionally biased region" description="Basic and acidic residues" evidence="4">
    <location>
        <begin position="58"/>
        <end position="79"/>
    </location>
</feature>
<feature type="compositionally biased region" description="Low complexity" evidence="4">
    <location>
        <begin position="91"/>
        <end position="101"/>
    </location>
</feature>
<feature type="compositionally biased region" description="Low complexity" evidence="4">
    <location>
        <begin position="494"/>
        <end position="508"/>
    </location>
</feature>
<evidence type="ECO:0000256" key="1">
    <source>
        <dbReference type="ARBA" id="ARBA00022737"/>
    </source>
</evidence>
<evidence type="ECO:0000256" key="3">
    <source>
        <dbReference type="SAM" id="Coils"/>
    </source>
</evidence>
<evidence type="ECO:0000256" key="4">
    <source>
        <dbReference type="SAM" id="MobiDB-lite"/>
    </source>
</evidence>
<evidence type="ECO:0000313" key="6">
    <source>
        <dbReference type="EMBL" id="GMT35787.1"/>
    </source>
</evidence>
<feature type="region of interest" description="Disordered" evidence="4">
    <location>
        <begin position="586"/>
        <end position="617"/>
    </location>
</feature>
<protein>
    <recommendedName>
        <fullName evidence="5">SAM domain-containing protein</fullName>
    </recommendedName>
</protein>
<feature type="region of interest" description="Disordered" evidence="4">
    <location>
        <begin position="373"/>
        <end position="419"/>
    </location>
</feature>
<dbReference type="Gene3D" id="1.10.150.50">
    <property type="entry name" value="Transcription Factor, Ets-1"/>
    <property type="match status" value="1"/>
</dbReference>
<dbReference type="InterPro" id="IPR029515">
    <property type="entry name" value="Liprin"/>
</dbReference>
<evidence type="ECO:0000256" key="2">
    <source>
        <dbReference type="ARBA" id="ARBA00023054"/>
    </source>
</evidence>
<dbReference type="Pfam" id="PF00536">
    <property type="entry name" value="SAM_1"/>
    <property type="match status" value="1"/>
</dbReference>
<proteinExistence type="predicted"/>
<feature type="region of interest" description="Disordered" evidence="4">
    <location>
        <begin position="457"/>
        <end position="481"/>
    </location>
</feature>
<dbReference type="InterPro" id="IPR001660">
    <property type="entry name" value="SAM"/>
</dbReference>
<feature type="compositionally biased region" description="Polar residues" evidence="4">
    <location>
        <begin position="465"/>
        <end position="481"/>
    </location>
</feature>
<feature type="non-terminal residue" evidence="6">
    <location>
        <position position="715"/>
    </location>
</feature>
<dbReference type="GO" id="GO:0007528">
    <property type="term" value="P:neuromuscular junction development"/>
    <property type="evidence" value="ECO:0007669"/>
    <property type="project" value="TreeGrafter"/>
</dbReference>
<gene>
    <name evidence="6" type="ORF">PFISCL1PPCAC_27084</name>
</gene>
<organism evidence="6 7">
    <name type="scientific">Pristionchus fissidentatus</name>
    <dbReference type="NCBI Taxonomy" id="1538716"/>
    <lineage>
        <taxon>Eukaryota</taxon>
        <taxon>Metazoa</taxon>
        <taxon>Ecdysozoa</taxon>
        <taxon>Nematoda</taxon>
        <taxon>Chromadorea</taxon>
        <taxon>Rhabditida</taxon>
        <taxon>Rhabditina</taxon>
        <taxon>Diplogasteromorpha</taxon>
        <taxon>Diplogasteroidea</taxon>
        <taxon>Neodiplogasteridae</taxon>
        <taxon>Pristionchus</taxon>
    </lineage>
</organism>
<dbReference type="PANTHER" id="PTHR12587">
    <property type="entry name" value="LAR INTERACTING PROTEIN LIP -RELATED PROTEIN"/>
    <property type="match status" value="1"/>
</dbReference>
<sequence length="715" mass="79855">RMDDGYEEANNLLSATLEQLDDILMHSHRSSSERRSGVHSNSSISTSNPSKNNPFRIMEMKRVETDENGNGKENREGWERTVWSDQDRRVSNSSASSGAESPPTDLPTSSASSTALCTPFELFIKAIDKDQLIDKPDLETQLKILKWMTGCDQSPSPSMSTVSCPEYPELQDKLQRLAMARDSLSLQVSVLSEQVGAQKEKIRDLESILTQKRGGEHHPERISQTDELDARQLDIMAEVSNLKMKFAVMEREKNEAERKLHLSQSEMDHLNQSMVGMSRPLPIQSHAVIQRQNEEVEQLRDAVHRLIADNEAKNAQISHLRSALEAQQRDSYTVYSASPRWQPGQTDGYDFNAQLRKLLLDESVEQMAHSSSFPLSLCSSNPSAAPPSSRSAVQSSSSFNSSLSAASPPSSWCHTPTQRAQQGHLINPAMQAYRSPSSPAARQLAAELDELRRVGPMNVERGPHNYSTASLPRSSFNKTQSTLTLPGKKLSVASSSGECGDSISSSTSRPAKVRREVNRWITEKLRGRSKKRAKRAASVPNLVESDDEITRGRLTAATSTLSVKQPPLRRDRTRSSLRNLFSKFARSNSQDQAGQAFRRGSAARSTSSARLGSSGPISGPIALRPPLEVFLEWRGEQLSEWMGEIGYAYLAPTVAAMVRSGRQFIHMNNDELERDLGIRNPLHRKRILLILRKIEKNNNEAIDKWDMHQVIRWLE</sequence>
<comment type="caution">
    <text evidence="6">The sequence shown here is derived from an EMBL/GenBank/DDBJ whole genome shotgun (WGS) entry which is preliminary data.</text>
</comment>
<dbReference type="PROSITE" id="PS50105">
    <property type="entry name" value="SAM_DOMAIN"/>
    <property type="match status" value="1"/>
</dbReference>
<dbReference type="AlphaFoldDB" id="A0AAV5X169"/>
<reference evidence="6" key="1">
    <citation type="submission" date="2023-10" db="EMBL/GenBank/DDBJ databases">
        <title>Genome assembly of Pristionchus species.</title>
        <authorList>
            <person name="Yoshida K."/>
            <person name="Sommer R.J."/>
        </authorList>
    </citation>
    <scope>NUCLEOTIDE SEQUENCE</scope>
    <source>
        <strain evidence="6">RS5133</strain>
    </source>
</reference>
<dbReference type="Proteomes" id="UP001432322">
    <property type="component" value="Unassembled WGS sequence"/>
</dbReference>
<dbReference type="InterPro" id="IPR058914">
    <property type="entry name" value="LIPB1/2_CC"/>
</dbReference>
<dbReference type="GO" id="GO:0048786">
    <property type="term" value="C:presynaptic active zone"/>
    <property type="evidence" value="ECO:0007669"/>
    <property type="project" value="TreeGrafter"/>
</dbReference>
<keyword evidence="7" id="KW-1185">Reference proteome</keyword>